<comment type="caution">
    <text evidence="1">The sequence shown here is derived from an EMBL/GenBank/DDBJ whole genome shotgun (WGS) entry which is preliminary data.</text>
</comment>
<sequence>MHSFSLLLLPLVLALATLVHETHAANVCRAQNILDACLNMQQKQFRSCAYDNWECKCHCQRKVLTCYDNCPDAENRTLQEMQVQIFCAAVNGKEYNSEMMDRMTRPARNLADDIQVVVKTREPAEAEKTKVVANAPKPSLVPSENGLVGDGGDGGSGGGVKGKKPSYRVVNDNSALRICAPSLALVLAAAASLWIPSFAL</sequence>
<accession>A0ACC1IVR9</accession>
<dbReference type="Proteomes" id="UP001150581">
    <property type="component" value="Unassembled WGS sequence"/>
</dbReference>
<evidence type="ECO:0000313" key="2">
    <source>
        <dbReference type="Proteomes" id="UP001150581"/>
    </source>
</evidence>
<evidence type="ECO:0000313" key="1">
    <source>
        <dbReference type="EMBL" id="KAJ1901794.1"/>
    </source>
</evidence>
<dbReference type="EMBL" id="JANBPG010000015">
    <property type="protein sequence ID" value="KAJ1901794.1"/>
    <property type="molecule type" value="Genomic_DNA"/>
</dbReference>
<proteinExistence type="predicted"/>
<keyword evidence="2" id="KW-1185">Reference proteome</keyword>
<reference evidence="1" key="1">
    <citation type="submission" date="2022-07" db="EMBL/GenBank/DDBJ databases">
        <title>Phylogenomic reconstructions and comparative analyses of Kickxellomycotina fungi.</title>
        <authorList>
            <person name="Reynolds N.K."/>
            <person name="Stajich J.E."/>
            <person name="Barry K."/>
            <person name="Grigoriev I.V."/>
            <person name="Crous P."/>
            <person name="Smith M.E."/>
        </authorList>
    </citation>
    <scope>NUCLEOTIDE SEQUENCE</scope>
    <source>
        <strain evidence="1">Benny 63K</strain>
    </source>
</reference>
<gene>
    <name evidence="1" type="ORF">LPJ66_000523</name>
</gene>
<organism evidence="1 2">
    <name type="scientific">Kickxella alabastrina</name>
    <dbReference type="NCBI Taxonomy" id="61397"/>
    <lineage>
        <taxon>Eukaryota</taxon>
        <taxon>Fungi</taxon>
        <taxon>Fungi incertae sedis</taxon>
        <taxon>Zoopagomycota</taxon>
        <taxon>Kickxellomycotina</taxon>
        <taxon>Kickxellomycetes</taxon>
        <taxon>Kickxellales</taxon>
        <taxon>Kickxellaceae</taxon>
        <taxon>Kickxella</taxon>
    </lineage>
</organism>
<name>A0ACC1IVR9_9FUNG</name>
<protein>
    <submittedName>
        <fullName evidence="1">Uncharacterized protein</fullName>
    </submittedName>
</protein>